<proteinExistence type="predicted"/>
<dbReference type="Proteomes" id="UP001152561">
    <property type="component" value="Unassembled WGS sequence"/>
</dbReference>
<feature type="region of interest" description="Disordered" evidence="1">
    <location>
        <begin position="19"/>
        <end position="60"/>
    </location>
</feature>
<gene>
    <name evidence="2" type="ORF">K7X08_010341</name>
</gene>
<keyword evidence="3" id="KW-1185">Reference proteome</keyword>
<name>A0A9Q1RRM7_9SOLA</name>
<comment type="caution">
    <text evidence="2">The sequence shown here is derived from an EMBL/GenBank/DDBJ whole genome shotgun (WGS) entry which is preliminary data.</text>
</comment>
<accession>A0A9Q1RRM7</accession>
<reference evidence="3" key="1">
    <citation type="journal article" date="2023" name="Proc. Natl. Acad. Sci. U.S.A.">
        <title>Genomic and structural basis for evolution of tropane alkaloid biosynthesis.</title>
        <authorList>
            <person name="Wanga Y.-J."/>
            <person name="Taina T."/>
            <person name="Yua J.-Y."/>
            <person name="Lia J."/>
            <person name="Xua B."/>
            <person name="Chenc J."/>
            <person name="D'Auriad J.C."/>
            <person name="Huanga J.-P."/>
            <person name="Huanga S.-X."/>
        </authorList>
    </citation>
    <scope>NUCLEOTIDE SEQUENCE [LARGE SCALE GENOMIC DNA]</scope>
    <source>
        <strain evidence="3">cv. KIB-2019</strain>
    </source>
</reference>
<evidence type="ECO:0000313" key="2">
    <source>
        <dbReference type="EMBL" id="KAJ8573830.1"/>
    </source>
</evidence>
<organism evidence="2 3">
    <name type="scientific">Anisodus acutangulus</name>
    <dbReference type="NCBI Taxonomy" id="402998"/>
    <lineage>
        <taxon>Eukaryota</taxon>
        <taxon>Viridiplantae</taxon>
        <taxon>Streptophyta</taxon>
        <taxon>Embryophyta</taxon>
        <taxon>Tracheophyta</taxon>
        <taxon>Spermatophyta</taxon>
        <taxon>Magnoliopsida</taxon>
        <taxon>eudicotyledons</taxon>
        <taxon>Gunneridae</taxon>
        <taxon>Pentapetalae</taxon>
        <taxon>asterids</taxon>
        <taxon>lamiids</taxon>
        <taxon>Solanales</taxon>
        <taxon>Solanaceae</taxon>
        <taxon>Solanoideae</taxon>
        <taxon>Hyoscyameae</taxon>
        <taxon>Anisodus</taxon>
    </lineage>
</organism>
<dbReference type="EMBL" id="JAJAGQ010000001">
    <property type="protein sequence ID" value="KAJ8573830.1"/>
    <property type="molecule type" value="Genomic_DNA"/>
</dbReference>
<evidence type="ECO:0000256" key="1">
    <source>
        <dbReference type="SAM" id="MobiDB-lite"/>
    </source>
</evidence>
<protein>
    <submittedName>
        <fullName evidence="2">Uncharacterized protein</fullName>
    </submittedName>
</protein>
<dbReference type="AlphaFoldDB" id="A0A9Q1RRM7"/>
<sequence length="196" mass="21683">MKSELEGVIVLVTEKNASKANDFSEEEDTQHASKASSKLEEEDTQSEDIGGIRTSRSGKSVHVQHDGLQQCVKKINESLMALIAYVEGNFKVPTSVAKFEFLFIMLNFALSKAFKHMVEIFGIIKGPTPAVKVDVPRPTVVPMTTAKIEPKYLPAQVDENIMSTGEAEKAKDIMLTLLRMLVSRVKSMLSLTLKKL</sequence>
<evidence type="ECO:0000313" key="3">
    <source>
        <dbReference type="Proteomes" id="UP001152561"/>
    </source>
</evidence>